<sequence>MPTRPGHPHSIPAEQLASLREAALIKSRRSFFQQAGMGVGGMALSTLLAQESLASNTLKSDATESTHATHFEPRAKNVIFLHMVGAPSHLDLYDYKPELQRLNGELVPDHLWEGLRLAFIRKQPSLLGSPFQFKKQGESGLELSELIPQLGEVADELCLVKSLHTEHFNHAPAQLFFQTGFERFGRPSFGSWVNYGLGSENQNLPGFVVLITGQVAGAGNSLWGSGFLPSVYQGVEFRSQGDPVLFLSNPQGMSPEDRESIISGINRLNRFQLADVGDPEIATRIKQYELAYRMQTAVPELMDVSGEPKHIHEQYGSEPGKASFANNCLLARRLVERGVRFVQLFDQGWDHHGSVKSNMIKKCQQVDQPIAALIKDLKQRGLLDDTLVVWGAEFGRTPMVQDTSNTGRVNDRAGRDHHKDAFSVWMAGGGAKKGFSYGKTDDIGFHVADNPMHVNDFHATLLHLLGMDHKQLTFKHQGLDMRLTGVAGNVIHDVIA</sequence>
<dbReference type="KEGG" id="plon:Pla110_02390"/>
<dbReference type="SUPFAM" id="SSF53649">
    <property type="entry name" value="Alkaline phosphatase-like"/>
    <property type="match status" value="1"/>
</dbReference>
<dbReference type="Gene3D" id="3.40.720.10">
    <property type="entry name" value="Alkaline Phosphatase, subunit A"/>
    <property type="match status" value="1"/>
</dbReference>
<dbReference type="PROSITE" id="PS51318">
    <property type="entry name" value="TAT"/>
    <property type="match status" value="1"/>
</dbReference>
<dbReference type="PANTHER" id="PTHR43737:SF1">
    <property type="entry name" value="DUF1501 DOMAIN-CONTAINING PROTEIN"/>
    <property type="match status" value="1"/>
</dbReference>
<dbReference type="InterPro" id="IPR017850">
    <property type="entry name" value="Alkaline_phosphatase_core_sf"/>
</dbReference>
<keyword evidence="2" id="KW-1185">Reference proteome</keyword>
<evidence type="ECO:0008006" key="3">
    <source>
        <dbReference type="Google" id="ProtNLM"/>
    </source>
</evidence>
<dbReference type="InterPro" id="IPR010869">
    <property type="entry name" value="DUF1501"/>
</dbReference>
<dbReference type="Proteomes" id="UP000317178">
    <property type="component" value="Chromosome"/>
</dbReference>
<dbReference type="Pfam" id="PF07394">
    <property type="entry name" value="DUF1501"/>
    <property type="match status" value="1"/>
</dbReference>
<proteinExistence type="predicted"/>
<evidence type="ECO:0000313" key="2">
    <source>
        <dbReference type="Proteomes" id="UP000317178"/>
    </source>
</evidence>
<dbReference type="PANTHER" id="PTHR43737">
    <property type="entry name" value="BLL7424 PROTEIN"/>
    <property type="match status" value="1"/>
</dbReference>
<organism evidence="1 2">
    <name type="scientific">Polystyrenella longa</name>
    <dbReference type="NCBI Taxonomy" id="2528007"/>
    <lineage>
        <taxon>Bacteria</taxon>
        <taxon>Pseudomonadati</taxon>
        <taxon>Planctomycetota</taxon>
        <taxon>Planctomycetia</taxon>
        <taxon>Planctomycetales</taxon>
        <taxon>Planctomycetaceae</taxon>
        <taxon>Polystyrenella</taxon>
    </lineage>
</organism>
<dbReference type="OrthoDB" id="127333at2"/>
<protein>
    <recommendedName>
        <fullName evidence="3">Sulfatase</fullName>
    </recommendedName>
</protein>
<dbReference type="InterPro" id="IPR006311">
    <property type="entry name" value="TAT_signal"/>
</dbReference>
<evidence type="ECO:0000313" key="1">
    <source>
        <dbReference type="EMBL" id="QDU78535.1"/>
    </source>
</evidence>
<dbReference type="EMBL" id="CP036281">
    <property type="protein sequence ID" value="QDU78535.1"/>
    <property type="molecule type" value="Genomic_DNA"/>
</dbReference>
<reference evidence="1 2" key="1">
    <citation type="submission" date="2019-02" db="EMBL/GenBank/DDBJ databases">
        <title>Deep-cultivation of Planctomycetes and their phenomic and genomic characterization uncovers novel biology.</title>
        <authorList>
            <person name="Wiegand S."/>
            <person name="Jogler M."/>
            <person name="Boedeker C."/>
            <person name="Pinto D."/>
            <person name="Vollmers J."/>
            <person name="Rivas-Marin E."/>
            <person name="Kohn T."/>
            <person name="Peeters S.H."/>
            <person name="Heuer A."/>
            <person name="Rast P."/>
            <person name="Oberbeckmann S."/>
            <person name="Bunk B."/>
            <person name="Jeske O."/>
            <person name="Meyerdierks A."/>
            <person name="Storesund J.E."/>
            <person name="Kallscheuer N."/>
            <person name="Luecker S."/>
            <person name="Lage O.M."/>
            <person name="Pohl T."/>
            <person name="Merkel B.J."/>
            <person name="Hornburger P."/>
            <person name="Mueller R.-W."/>
            <person name="Bruemmer F."/>
            <person name="Labrenz M."/>
            <person name="Spormann A.M."/>
            <person name="Op den Camp H."/>
            <person name="Overmann J."/>
            <person name="Amann R."/>
            <person name="Jetten M.S.M."/>
            <person name="Mascher T."/>
            <person name="Medema M.H."/>
            <person name="Devos D.P."/>
            <person name="Kaster A.-K."/>
            <person name="Ovreas L."/>
            <person name="Rohde M."/>
            <person name="Galperin M.Y."/>
            <person name="Jogler C."/>
        </authorList>
    </citation>
    <scope>NUCLEOTIDE SEQUENCE [LARGE SCALE GENOMIC DNA]</scope>
    <source>
        <strain evidence="1 2">Pla110</strain>
    </source>
</reference>
<dbReference type="AlphaFoldDB" id="A0A518CH30"/>
<name>A0A518CH30_9PLAN</name>
<gene>
    <name evidence="1" type="ORF">Pla110_02390</name>
</gene>
<accession>A0A518CH30</accession>